<keyword evidence="1" id="KW-1133">Transmembrane helix</keyword>
<dbReference type="AlphaFoldDB" id="A0A2Z3GHQ1"/>
<evidence type="ECO:0000313" key="2">
    <source>
        <dbReference type="EMBL" id="AWM31322.1"/>
    </source>
</evidence>
<name>A0A2Z3GHQ1_9BACT</name>
<organism evidence="2 3">
    <name type="scientific">Hymenobacter nivis</name>
    <dbReference type="NCBI Taxonomy" id="1850093"/>
    <lineage>
        <taxon>Bacteria</taxon>
        <taxon>Pseudomonadati</taxon>
        <taxon>Bacteroidota</taxon>
        <taxon>Cytophagia</taxon>
        <taxon>Cytophagales</taxon>
        <taxon>Hymenobacteraceae</taxon>
        <taxon>Hymenobacter</taxon>
    </lineage>
</organism>
<reference evidence="3" key="1">
    <citation type="submission" date="2018-04" db="EMBL/GenBank/DDBJ databases">
        <title>Complete genome of Antarctic heterotrophic bacterium Hymenobacter nivis.</title>
        <authorList>
            <person name="Terashima M."/>
        </authorList>
    </citation>
    <scope>NUCLEOTIDE SEQUENCE [LARGE SCALE GENOMIC DNA]</scope>
    <source>
        <strain evidence="3">NBRC 111535</strain>
    </source>
</reference>
<gene>
    <name evidence="2" type="ORF">DDQ68_00090</name>
</gene>
<sequence>MHLYLPRRHRRPLLFPPGLLALAGLLWLGCVALGPWQERLKVPSVIQLTMFPLHVSPNSFWAGNPLLLSVQKRNVFRPWRNALFTGNSQTDSTEQIFVIKQVRYILADSSHDGGVRIRFAPTARYKELVFIFDLMNRENVRQYWLDVVHTPAILYAFTKKYKPVKYEHFPCLLCNDVIPYAPPPPTPAPFWVRFDNWVTDFWHLTWLRPLLQPEWRASVWLLAAIVALGGWRVVGPRRATQMP</sequence>
<keyword evidence="1" id="KW-0812">Transmembrane</keyword>
<dbReference type="RefSeq" id="WP_109651644.1">
    <property type="nucleotide sequence ID" value="NZ_CP029145.1"/>
</dbReference>
<evidence type="ECO:0000313" key="3">
    <source>
        <dbReference type="Proteomes" id="UP000245999"/>
    </source>
</evidence>
<dbReference type="EMBL" id="CP029145">
    <property type="protein sequence ID" value="AWM31322.1"/>
    <property type="molecule type" value="Genomic_DNA"/>
</dbReference>
<keyword evidence="3" id="KW-1185">Reference proteome</keyword>
<proteinExistence type="predicted"/>
<dbReference type="PROSITE" id="PS51257">
    <property type="entry name" value="PROKAR_LIPOPROTEIN"/>
    <property type="match status" value="1"/>
</dbReference>
<dbReference type="KEGG" id="hnv:DDQ68_00090"/>
<protein>
    <submittedName>
        <fullName evidence="2">Uncharacterized protein</fullName>
    </submittedName>
</protein>
<accession>A0A2Z3GHQ1</accession>
<keyword evidence="1" id="KW-0472">Membrane</keyword>
<feature type="transmembrane region" description="Helical" evidence="1">
    <location>
        <begin position="217"/>
        <end position="234"/>
    </location>
</feature>
<dbReference type="Proteomes" id="UP000245999">
    <property type="component" value="Chromosome"/>
</dbReference>
<evidence type="ECO:0000256" key="1">
    <source>
        <dbReference type="SAM" id="Phobius"/>
    </source>
</evidence>
<dbReference type="OrthoDB" id="880827at2"/>